<keyword evidence="4" id="KW-1185">Reference proteome</keyword>
<reference evidence="3 4" key="1">
    <citation type="journal article" date="2014" name="World J. Microbiol. Biotechnol.">
        <title>Biodiversity and physiological characteristics of Antarctic and Arctic lichens-associated bacteria.</title>
        <authorList>
            <person name="Lee Y.M."/>
            <person name="Kim E.H."/>
            <person name="Lee H.K."/>
            <person name="Hong S.G."/>
        </authorList>
    </citation>
    <scope>NUCLEOTIDE SEQUENCE [LARGE SCALE GENOMIC DNA]</scope>
    <source>
        <strain evidence="3 4">PAMC 26569</strain>
    </source>
</reference>
<organism evidence="3 4">
    <name type="scientific">Lichenicola cladoniae</name>
    <dbReference type="NCBI Taxonomy" id="1484109"/>
    <lineage>
        <taxon>Bacteria</taxon>
        <taxon>Pseudomonadati</taxon>
        <taxon>Pseudomonadota</taxon>
        <taxon>Alphaproteobacteria</taxon>
        <taxon>Acetobacterales</taxon>
        <taxon>Acetobacteraceae</taxon>
        <taxon>Lichenicola</taxon>
    </lineage>
</organism>
<evidence type="ECO:0000313" key="3">
    <source>
        <dbReference type="EMBL" id="QKE91012.1"/>
    </source>
</evidence>
<protein>
    <submittedName>
        <fullName evidence="3">Uncharacterized protein</fullName>
    </submittedName>
</protein>
<name>A0A6M8HRQ2_9PROT</name>
<dbReference type="Proteomes" id="UP000500767">
    <property type="component" value="Chromosome"/>
</dbReference>
<feature type="region of interest" description="Disordered" evidence="1">
    <location>
        <begin position="1"/>
        <end position="28"/>
    </location>
</feature>
<dbReference type="KEGG" id="lck:HN018_14005"/>
<keyword evidence="2" id="KW-1133">Transmembrane helix</keyword>
<proteinExistence type="predicted"/>
<dbReference type="AlphaFoldDB" id="A0A6M8HRQ2"/>
<accession>A0A6M8HRQ2</accession>
<evidence type="ECO:0000256" key="1">
    <source>
        <dbReference type="SAM" id="MobiDB-lite"/>
    </source>
</evidence>
<keyword evidence="2" id="KW-0812">Transmembrane</keyword>
<evidence type="ECO:0000256" key="2">
    <source>
        <dbReference type="SAM" id="Phobius"/>
    </source>
</evidence>
<gene>
    <name evidence="3" type="ORF">HN018_14005</name>
</gene>
<sequence>MPPNRKRPTLAPSPVPIKPSPAQRRMSTRSRLVRRVLMALLAGVAILLLERTGVMEHFLSQVAPARFDWNNDYQLVEHLRRVVVDEGLTHDRKDCLLFIINGNDPPDASRLQVMEKHSGSCPGAKGELPKLFTVRVNRLTHTVQTDAGTTGTFHPLP</sequence>
<keyword evidence="2" id="KW-0472">Membrane</keyword>
<dbReference type="EMBL" id="CP053708">
    <property type="protein sequence ID" value="QKE91012.1"/>
    <property type="molecule type" value="Genomic_DNA"/>
</dbReference>
<evidence type="ECO:0000313" key="4">
    <source>
        <dbReference type="Proteomes" id="UP000500767"/>
    </source>
</evidence>
<feature type="transmembrane region" description="Helical" evidence="2">
    <location>
        <begin position="32"/>
        <end position="49"/>
    </location>
</feature>